<dbReference type="AlphaFoldDB" id="A0A183A607"/>
<dbReference type="OrthoDB" id="5212at2759"/>
<evidence type="ECO:0000259" key="2">
    <source>
        <dbReference type="Pfam" id="PF01085"/>
    </source>
</evidence>
<accession>A0A183A607</accession>
<reference evidence="5" key="1">
    <citation type="submission" date="2016-06" db="UniProtKB">
        <authorList>
            <consortium name="WormBaseParasite"/>
        </authorList>
    </citation>
    <scope>IDENTIFICATION</scope>
</reference>
<reference evidence="3 4" key="2">
    <citation type="submission" date="2018-11" db="EMBL/GenBank/DDBJ databases">
        <authorList>
            <consortium name="Pathogen Informatics"/>
        </authorList>
    </citation>
    <scope>NUCLEOTIDE SEQUENCE [LARGE SCALE GENOMIC DNA]</scope>
    <source>
        <strain evidence="3 4">Egypt</strain>
    </source>
</reference>
<dbReference type="Pfam" id="PF01085">
    <property type="entry name" value="HH_signal"/>
    <property type="match status" value="1"/>
</dbReference>
<feature type="region of interest" description="Disordered" evidence="1">
    <location>
        <begin position="37"/>
        <end position="123"/>
    </location>
</feature>
<keyword evidence="4" id="KW-1185">Reference proteome</keyword>
<dbReference type="WBParaSite" id="ECPE_0000239201-mRNA-1">
    <property type="protein sequence ID" value="ECPE_0000239201-mRNA-1"/>
    <property type="gene ID" value="ECPE_0000239201"/>
</dbReference>
<feature type="compositionally biased region" description="Polar residues" evidence="1">
    <location>
        <begin position="70"/>
        <end position="95"/>
    </location>
</feature>
<evidence type="ECO:0000313" key="5">
    <source>
        <dbReference type="WBParaSite" id="ECPE_0000239201-mRNA-1"/>
    </source>
</evidence>
<feature type="domain" description="Hedgehog N-terminal signalling" evidence="2">
    <location>
        <begin position="278"/>
        <end position="344"/>
    </location>
</feature>
<feature type="region of interest" description="Disordered" evidence="1">
    <location>
        <begin position="231"/>
        <end position="253"/>
    </location>
</feature>
<dbReference type="GO" id="GO:0007267">
    <property type="term" value="P:cell-cell signaling"/>
    <property type="evidence" value="ECO:0007669"/>
    <property type="project" value="InterPro"/>
</dbReference>
<dbReference type="SUPFAM" id="SSF55166">
    <property type="entry name" value="Hedgehog/DD-peptidase"/>
    <property type="match status" value="1"/>
</dbReference>
<gene>
    <name evidence="3" type="ORF">ECPE_LOCUS2392</name>
</gene>
<evidence type="ECO:0000256" key="1">
    <source>
        <dbReference type="SAM" id="MobiDB-lite"/>
    </source>
</evidence>
<dbReference type="EMBL" id="UZAN01039584">
    <property type="protein sequence ID" value="VDP66340.1"/>
    <property type="molecule type" value="Genomic_DNA"/>
</dbReference>
<evidence type="ECO:0000313" key="3">
    <source>
        <dbReference type="EMBL" id="VDP66340.1"/>
    </source>
</evidence>
<evidence type="ECO:0000313" key="4">
    <source>
        <dbReference type="Proteomes" id="UP000272942"/>
    </source>
</evidence>
<feature type="compositionally biased region" description="Polar residues" evidence="1">
    <location>
        <begin position="238"/>
        <end position="248"/>
    </location>
</feature>
<name>A0A183A607_9TREM</name>
<dbReference type="Proteomes" id="UP000272942">
    <property type="component" value="Unassembled WGS sequence"/>
</dbReference>
<dbReference type="Gene3D" id="3.30.1380.10">
    <property type="match status" value="1"/>
</dbReference>
<proteinExistence type="predicted"/>
<organism evidence="5">
    <name type="scientific">Echinostoma caproni</name>
    <dbReference type="NCBI Taxonomy" id="27848"/>
    <lineage>
        <taxon>Eukaryota</taxon>
        <taxon>Metazoa</taxon>
        <taxon>Spiralia</taxon>
        <taxon>Lophotrochozoa</taxon>
        <taxon>Platyhelminthes</taxon>
        <taxon>Trematoda</taxon>
        <taxon>Digenea</taxon>
        <taxon>Plagiorchiida</taxon>
        <taxon>Echinostomata</taxon>
        <taxon>Echinostomatoidea</taxon>
        <taxon>Echinostomatidae</taxon>
        <taxon>Echinostoma</taxon>
    </lineage>
</organism>
<dbReference type="InterPro" id="IPR009045">
    <property type="entry name" value="Zn_M74/Hedgehog-like"/>
</dbReference>
<sequence length="366" mass="41013">MTQNRGCRDRLLKLSTQIQNTWAKQDVVLRVNRAWIQPPPQYKPKPVDSNSAGDTSETDAGNAESLLYNHDSSGNEGPTTSHMPHAQQTVSTSASAPAHRTAGLGRTQSGPDMPSPPIIDMTPEMMVDENRPDSIEQTSSGRSHPVNIHYDYLSLVPPPSPIPTLSKWSAMQNYRFGSHGRIHSSRFDRPHIQPAPLRYNPSNMDFQPPAGRPYRGTSATKMMRLPRHINPAEDSANETKSLESNTTRNGRKVGRSVYSLPMPLDTGYTSVNTMSQLAFEQWLQMRMEEFHYAGRAVDVQLVSRAGYINMRNPEFSLGVLAQIAYYVAQFDWCYFSRSGHVHCSVKPGECLCFCLVSCEWIQKDIV</sequence>
<protein>
    <submittedName>
        <fullName evidence="5">HH_signal domain-containing protein</fullName>
    </submittedName>
</protein>
<dbReference type="InterPro" id="IPR000320">
    <property type="entry name" value="Hedgehog_signalling_dom"/>
</dbReference>
<feature type="compositionally biased region" description="Polar residues" evidence="1">
    <location>
        <begin position="48"/>
        <end position="59"/>
    </location>
</feature>